<proteinExistence type="predicted"/>
<dbReference type="AlphaFoldDB" id="A0A6J4JL77"/>
<evidence type="ECO:0000256" key="1">
    <source>
        <dbReference type="SAM" id="MobiDB-lite"/>
    </source>
</evidence>
<gene>
    <name evidence="2" type="ORF">AVDCRST_MAG57-3860</name>
</gene>
<evidence type="ECO:0000313" key="2">
    <source>
        <dbReference type="EMBL" id="CAA9281447.1"/>
    </source>
</evidence>
<feature type="compositionally biased region" description="Gly residues" evidence="1">
    <location>
        <begin position="129"/>
        <end position="138"/>
    </location>
</feature>
<protein>
    <submittedName>
        <fullName evidence="2">Uncharacterized protein</fullName>
    </submittedName>
</protein>
<name>A0A6J4JL77_9ACTN</name>
<dbReference type="EMBL" id="CADCTI010000309">
    <property type="protein sequence ID" value="CAA9281447.1"/>
    <property type="molecule type" value="Genomic_DNA"/>
</dbReference>
<feature type="non-terminal residue" evidence="2">
    <location>
        <position position="1"/>
    </location>
</feature>
<organism evidence="2">
    <name type="scientific">uncultured Blastococcus sp</name>
    <dbReference type="NCBI Taxonomy" id="217144"/>
    <lineage>
        <taxon>Bacteria</taxon>
        <taxon>Bacillati</taxon>
        <taxon>Actinomycetota</taxon>
        <taxon>Actinomycetes</taxon>
        <taxon>Geodermatophilales</taxon>
        <taxon>Geodermatophilaceae</taxon>
        <taxon>Blastococcus</taxon>
        <taxon>environmental samples</taxon>
    </lineage>
</organism>
<feature type="compositionally biased region" description="Basic residues" evidence="1">
    <location>
        <begin position="57"/>
        <end position="80"/>
    </location>
</feature>
<feature type="compositionally biased region" description="Low complexity" evidence="1">
    <location>
        <begin position="1"/>
        <end position="21"/>
    </location>
</feature>
<feature type="compositionally biased region" description="Low complexity" evidence="1">
    <location>
        <begin position="81"/>
        <end position="122"/>
    </location>
</feature>
<sequence>GHAAAGRRLAGALRPASGRALPAEAPSRGPPRACEGWGGRGVSSGRARHALPCPARRPPRRRPGRPRRRCRPRVVRRGRNRAPVPRAGRGLRPGVAGAGRRARPAGRGLAALADPAGPAAARTARDGAEQGGAGGGAGAARAAGRRLRAVDGARPRAGAVALSRRAVGTGRRAPVLL</sequence>
<reference evidence="2" key="1">
    <citation type="submission" date="2020-02" db="EMBL/GenBank/DDBJ databases">
        <authorList>
            <person name="Meier V. D."/>
        </authorList>
    </citation>
    <scope>NUCLEOTIDE SEQUENCE</scope>
    <source>
        <strain evidence="2">AVDCRST_MAG57</strain>
    </source>
</reference>
<feature type="non-terminal residue" evidence="2">
    <location>
        <position position="177"/>
    </location>
</feature>
<feature type="region of interest" description="Disordered" evidence="1">
    <location>
        <begin position="1"/>
        <end position="159"/>
    </location>
</feature>
<accession>A0A6J4JL77</accession>